<dbReference type="AlphaFoldDB" id="A0A2I0JPS4"/>
<name>A0A2I0JPS4_PUNGR</name>
<protein>
    <recommendedName>
        <fullName evidence="5">Secreted protein</fullName>
    </recommendedName>
</protein>
<dbReference type="Proteomes" id="UP000233551">
    <property type="component" value="Unassembled WGS sequence"/>
</dbReference>
<gene>
    <name evidence="3" type="ORF">CRG98_021298</name>
</gene>
<keyword evidence="2" id="KW-0732">Signal</keyword>
<comment type="caution">
    <text evidence="3">The sequence shown here is derived from an EMBL/GenBank/DDBJ whole genome shotgun (WGS) entry which is preliminary data.</text>
</comment>
<feature type="chain" id="PRO_5014111118" description="Secreted protein" evidence="2">
    <location>
        <begin position="19"/>
        <end position="85"/>
    </location>
</feature>
<reference evidence="3 4" key="1">
    <citation type="submission" date="2017-11" db="EMBL/GenBank/DDBJ databases">
        <title>De-novo sequencing of pomegranate (Punica granatum L.) genome.</title>
        <authorList>
            <person name="Akparov Z."/>
            <person name="Amiraslanov A."/>
            <person name="Hajiyeva S."/>
            <person name="Abbasov M."/>
            <person name="Kaur K."/>
            <person name="Hamwieh A."/>
            <person name="Solovyev V."/>
            <person name="Salamov A."/>
            <person name="Braich B."/>
            <person name="Kosarev P."/>
            <person name="Mahmoud A."/>
            <person name="Hajiyev E."/>
            <person name="Babayeva S."/>
            <person name="Izzatullayeva V."/>
            <person name="Mammadov A."/>
            <person name="Mammadov A."/>
            <person name="Sharifova S."/>
            <person name="Ojaghi J."/>
            <person name="Eynullazada K."/>
            <person name="Bayramov B."/>
            <person name="Abdulazimova A."/>
            <person name="Shahmuradov I."/>
        </authorList>
    </citation>
    <scope>NUCLEOTIDE SEQUENCE [LARGE SCALE GENOMIC DNA]</scope>
    <source>
        <strain evidence="4">cv. AG2017</strain>
        <tissue evidence="3">Leaf</tissue>
    </source>
</reference>
<evidence type="ECO:0008006" key="5">
    <source>
        <dbReference type="Google" id="ProtNLM"/>
    </source>
</evidence>
<evidence type="ECO:0000256" key="1">
    <source>
        <dbReference type="SAM" id="MobiDB-lite"/>
    </source>
</evidence>
<evidence type="ECO:0000256" key="2">
    <source>
        <dbReference type="SAM" id="SignalP"/>
    </source>
</evidence>
<keyword evidence="4" id="KW-1185">Reference proteome</keyword>
<feature type="signal peptide" evidence="2">
    <location>
        <begin position="1"/>
        <end position="18"/>
    </location>
</feature>
<organism evidence="3 4">
    <name type="scientific">Punica granatum</name>
    <name type="common">Pomegranate</name>
    <dbReference type="NCBI Taxonomy" id="22663"/>
    <lineage>
        <taxon>Eukaryota</taxon>
        <taxon>Viridiplantae</taxon>
        <taxon>Streptophyta</taxon>
        <taxon>Embryophyta</taxon>
        <taxon>Tracheophyta</taxon>
        <taxon>Spermatophyta</taxon>
        <taxon>Magnoliopsida</taxon>
        <taxon>eudicotyledons</taxon>
        <taxon>Gunneridae</taxon>
        <taxon>Pentapetalae</taxon>
        <taxon>rosids</taxon>
        <taxon>malvids</taxon>
        <taxon>Myrtales</taxon>
        <taxon>Lythraceae</taxon>
        <taxon>Punica</taxon>
    </lineage>
</organism>
<proteinExistence type="predicted"/>
<dbReference type="EMBL" id="PGOL01001406">
    <property type="protein sequence ID" value="PKI58292.1"/>
    <property type="molecule type" value="Genomic_DNA"/>
</dbReference>
<evidence type="ECO:0000313" key="4">
    <source>
        <dbReference type="Proteomes" id="UP000233551"/>
    </source>
</evidence>
<feature type="region of interest" description="Disordered" evidence="1">
    <location>
        <begin position="44"/>
        <end position="85"/>
    </location>
</feature>
<accession>A0A2I0JPS4</accession>
<feature type="compositionally biased region" description="Acidic residues" evidence="1">
    <location>
        <begin position="73"/>
        <end position="85"/>
    </location>
</feature>
<evidence type="ECO:0000313" key="3">
    <source>
        <dbReference type="EMBL" id="PKI58292.1"/>
    </source>
</evidence>
<sequence length="85" mass="9732">MLFRFLDVLAVLSQQALSPKEGTGRKWGSEECPVSSCQCDHGRRLQTRRAQMPVSRRRRRRRQFGTTAGFDSEGMDDQEDAVEKS</sequence>